<sequence length="1692" mass="186903">MDTQGTIGIKATLDISEMQKNVQKYVQNIDMMQDHTDTASQSVARSFSRMQAAGAAFLSIDMAKRLASEMVSVYGTFQQLEIKFTSMLQSGEKAQKLMGELVNFAATTPFDLKGVSQSATQLVAYGTAADDVIDRLTRLGNIAAGLSQPIGDLVYLYGTSMTQGKLMTQDLNQFAGRGVPIFEELAKVIGVNKDEIRELAEQGKISFSYLEQVVDNLTNKGGMFFNLMEEQAKAVSGKISNIGDNIDVMFNEMGQASDGFINTALDGTAFLIEHYKEVGTVLGSLVALYGIHKAALIAHAAYYNSIKKIDEVARLTAEANALKVLETEEIKANLSKQNLVVGSTAYCKALKAEIEAKLESQKATLQLATAEYSSAQASYKSALQRSLAAKQAIWRRETDLVLAKAEGNQAKITLAQTELQKAIDERASATKVKKAAAIELAQKSAAKEAAATAVSTTTTTLNTAGETANIAAKSLGAKVTNILTVATAKLNAVMAANIWTIVAIGIAAVCYGIYKLITYQTDAEKAQEKLNNRIKEFNSETDAEQAEIDRLFGKLDAAKKGTDEYNKAKQSIIDKYGEYLKGLGDEIEALNDVAGAYEAVSAAAKQAALDRAIADSSTTAQKDWAETQGKLVDKLEKAVRDSDKFKGKKGIDREVSSIVQMIKSDLKSGGLSDETKKIVSGLTKEIFVSAGYGSGQWIKGNDVQVYVQRMISNNKLLEKTYKDIHDKLGYDTNQYINLTAKQISTDIAMFEAALERFKKSGKNQVVKMHDGSITSQMGEAEMTNHLRKLKEVQEQQQKAAEKEAKGAETVAQRKVRWTKELTEAEQKLADLKDDNSTATEKEIKTQQELVDGLKKKLGVDDNSVKSKQKKQEEANRLKVEQAERQRQIDEMNQQDKERAIQAELELAQAKIDTMDEGFKKQQEQIDLNYRKAKADNARRTAQYIKDQQEAERKEWEKKHPKYKEEGLVFTSPTKTKNDLPQEKKDTLNAYDKAATEAREKAEASLSKALLEQYQDYTDERLAIEKKFNDDIAALRIQREKFQKEGNTEKVQQTDRSIAQATKMKGESLVNFDYEQMKKSPDYVRAFENLKQTSTETLNSLLEQLEDAKESAARVLSPDQLREYTSTIQSIMDELEDRNPFQMLADRKRELAEAEEELAKAKKELEAVQGGAQIVTGVKNTKYNASTGKIESEKTYLTAAEAMAKYNKAQDKVIKKSAQVTSAEKKVTESFDKLFSAIQDVGGSIGGLTGEIIGMIGSIGSTVMTSIEGLSAASKASSAAIQTVEKASVILAIISAAIQLATKVASFFAADYSEYNKAKEAYESYVKVLDTVIEKQKKLMQTMTGENAKNAYKYALELIDIQTKATRELGKERLNAGASAGSHSIGVRIKNGMSDSGWKQALDALGTSTYNYIKEGRMTGLFDLSVEQLTKLRDEAPIFWAKLDDDVQDYLNSIIEGGEKIEEINEAWKESLTGVSFDSVYESFLDMLYDMDADSQDFAKSFGDYFRKAMIKAMFDKNYKAKLEEWYDLWAEYMDDGVIDDDEQRSLDNLKDSIISGAKAGADLINDQFKDLYEDEDSREGSQKGIANASQDSVDELNGRMTMTNVLLSDVKIELQSHTLIYKGVAAGIVDIKTITTTINENVKIIKDNMNTIVGHLSNIDTNTARLEGISKDIGLMKDGIQKMNDKGVKLTR</sequence>
<dbReference type="NCBIfam" id="TIGR02675">
    <property type="entry name" value="tape_meas_nterm"/>
    <property type="match status" value="1"/>
</dbReference>
<protein>
    <submittedName>
        <fullName evidence="4">Tape measure protein</fullName>
    </submittedName>
</protein>
<feature type="domain" description="Tape measure protein N-terminal" evidence="3">
    <location>
        <begin position="69"/>
        <end position="254"/>
    </location>
</feature>
<accession>A0AB38U932</accession>
<feature type="coiled-coil region" evidence="1">
    <location>
        <begin position="520"/>
        <end position="547"/>
    </location>
</feature>
<dbReference type="EMBL" id="CP083685">
    <property type="protein sequence ID" value="UYU89422.1"/>
    <property type="molecule type" value="Genomic_DNA"/>
</dbReference>
<evidence type="ECO:0000313" key="4">
    <source>
        <dbReference type="EMBL" id="UYU89422.1"/>
    </source>
</evidence>
<evidence type="ECO:0000256" key="2">
    <source>
        <dbReference type="SAM" id="MobiDB-lite"/>
    </source>
</evidence>
<name>A0AB38U932_BACT4</name>
<reference evidence="4" key="1">
    <citation type="submission" date="2021-06" db="EMBL/GenBank/DDBJ databases">
        <title>Interrogation of the integrated mobile genetic elements in gut-associated Bacteroides with a consensus prediction approach.</title>
        <authorList>
            <person name="Campbell D.E."/>
            <person name="Leigh J.R."/>
            <person name="Kim T."/>
            <person name="England W."/>
            <person name="Whitaker R.J."/>
            <person name="Degnan P.H."/>
        </authorList>
    </citation>
    <scope>NUCLEOTIDE SEQUENCE</scope>
    <source>
        <strain evidence="4">VPI-3443</strain>
    </source>
</reference>
<feature type="coiled-coil region" evidence="1">
    <location>
        <begin position="1143"/>
        <end position="1170"/>
    </location>
</feature>
<gene>
    <name evidence="4" type="ORF">KQP74_15870</name>
</gene>
<keyword evidence="1" id="KW-0175">Coiled coil</keyword>
<dbReference type="RefSeq" id="WP_264455113.1">
    <property type="nucleotide sequence ID" value="NZ_CP083685.1"/>
</dbReference>
<evidence type="ECO:0000259" key="3">
    <source>
        <dbReference type="Pfam" id="PF20155"/>
    </source>
</evidence>
<evidence type="ECO:0000256" key="1">
    <source>
        <dbReference type="SAM" id="Coils"/>
    </source>
</evidence>
<feature type="compositionally biased region" description="Basic and acidic residues" evidence="2">
    <location>
        <begin position="792"/>
        <end position="806"/>
    </location>
</feature>
<feature type="region of interest" description="Disordered" evidence="2">
    <location>
        <begin position="792"/>
        <end position="812"/>
    </location>
</feature>
<proteinExistence type="predicted"/>
<organism evidence="4 5">
    <name type="scientific">Bacteroides thetaiotaomicron</name>
    <dbReference type="NCBI Taxonomy" id="818"/>
    <lineage>
        <taxon>Bacteria</taxon>
        <taxon>Pseudomonadati</taxon>
        <taxon>Bacteroidota</taxon>
        <taxon>Bacteroidia</taxon>
        <taxon>Bacteroidales</taxon>
        <taxon>Bacteroidaceae</taxon>
        <taxon>Bacteroides</taxon>
    </lineage>
</organism>
<dbReference type="Proteomes" id="UP001162960">
    <property type="component" value="Chromosome"/>
</dbReference>
<evidence type="ECO:0000313" key="5">
    <source>
        <dbReference type="Proteomes" id="UP001162960"/>
    </source>
</evidence>
<dbReference type="InterPro" id="IPR013491">
    <property type="entry name" value="Tape_meas_N"/>
</dbReference>
<feature type="region of interest" description="Disordered" evidence="2">
    <location>
        <begin position="861"/>
        <end position="894"/>
    </location>
</feature>
<dbReference type="Pfam" id="PF20155">
    <property type="entry name" value="TMP_3"/>
    <property type="match status" value="1"/>
</dbReference>